<dbReference type="Gene3D" id="1.10.540.10">
    <property type="entry name" value="Acyl-CoA dehydrogenase/oxidase, N-terminal domain"/>
    <property type="match status" value="1"/>
</dbReference>
<dbReference type="EMBL" id="SOBT01000008">
    <property type="protein sequence ID" value="TDU31944.1"/>
    <property type="molecule type" value="Genomic_DNA"/>
</dbReference>
<evidence type="ECO:0000259" key="9">
    <source>
        <dbReference type="Pfam" id="PF02771"/>
    </source>
</evidence>
<keyword evidence="3 6" id="KW-0285">Flavoprotein</keyword>
<dbReference type="InterPro" id="IPR036250">
    <property type="entry name" value="AcylCo_DH-like_C"/>
</dbReference>
<dbReference type="Pfam" id="PF02770">
    <property type="entry name" value="Acyl-CoA_dh_M"/>
    <property type="match status" value="1"/>
</dbReference>
<sequence>MTSHDPSDFKPTLPFFRHEHELLRDTIRRFIADRVLPQADAWEEAGFVPREILREMGELGLLGIRYDSRHGGSELDTLATVVLAEELGRSTYGGFAVTVLVHTDMASPHLFHAGTPEQIDRYMPDLIAGKKIAAVAMTEAGAGSDLASMRMTARRDGNEWVLNGSKMFITNGIHADLYFVAAKTGAPGRNRDISMFIVEKGTPGFSVARPLKKHGWLSSDTAELSFIDCRIPAENLLGQEGKGFYALTRNLQNERIVLGAQAMGEASRAIELAVEWATQRQAFGAALWEKQTIRHRLATRLAQVEAARSLVYSCAWRDAQGQQVVKEVSMVKALCGDLVNQVMYDCLQFHGGMGFIRETAIERMTRDARVQSIGGGATEVMLEEIAKRMV</sequence>
<evidence type="ECO:0000256" key="5">
    <source>
        <dbReference type="ARBA" id="ARBA00023002"/>
    </source>
</evidence>
<keyword evidence="5 6" id="KW-0560">Oxidoreductase</keyword>
<dbReference type="Proteomes" id="UP000295341">
    <property type="component" value="Unassembled WGS sequence"/>
</dbReference>
<dbReference type="OrthoDB" id="6138585at2"/>
<gene>
    <name evidence="10" type="ORF">DFR24_1328</name>
</gene>
<proteinExistence type="inferred from homology"/>
<organism evidence="10 11">
    <name type="scientific">Panacagrimonas perspica</name>
    <dbReference type="NCBI Taxonomy" id="381431"/>
    <lineage>
        <taxon>Bacteria</taxon>
        <taxon>Pseudomonadati</taxon>
        <taxon>Pseudomonadota</taxon>
        <taxon>Gammaproteobacteria</taxon>
        <taxon>Nevskiales</taxon>
        <taxon>Nevskiaceae</taxon>
        <taxon>Panacagrimonas</taxon>
    </lineage>
</organism>
<evidence type="ECO:0000256" key="4">
    <source>
        <dbReference type="ARBA" id="ARBA00022827"/>
    </source>
</evidence>
<keyword evidence="11" id="KW-1185">Reference proteome</keyword>
<dbReference type="Gene3D" id="2.40.110.10">
    <property type="entry name" value="Butyryl-CoA Dehydrogenase, subunit A, domain 2"/>
    <property type="match status" value="1"/>
</dbReference>
<dbReference type="InterPro" id="IPR013786">
    <property type="entry name" value="AcylCoA_DH/ox_N"/>
</dbReference>
<name>A0A4S3K7R2_9GAMM</name>
<evidence type="ECO:0000259" key="8">
    <source>
        <dbReference type="Pfam" id="PF02770"/>
    </source>
</evidence>
<dbReference type="AlphaFoldDB" id="A0A4S3K7R2"/>
<dbReference type="RefSeq" id="WP_133880492.1">
    <property type="nucleotide sequence ID" value="NZ_MWIN01000006.1"/>
</dbReference>
<comment type="cofactor">
    <cofactor evidence="1 6">
        <name>FAD</name>
        <dbReference type="ChEBI" id="CHEBI:57692"/>
    </cofactor>
</comment>
<dbReference type="FunFam" id="1.20.140.10:FF:000001">
    <property type="entry name" value="Acyl-CoA dehydrogenase"/>
    <property type="match status" value="1"/>
</dbReference>
<keyword evidence="4 6" id="KW-0274">FAD</keyword>
<dbReference type="InterPro" id="IPR009100">
    <property type="entry name" value="AcylCoA_DH/oxidase_NM_dom_sf"/>
</dbReference>
<dbReference type="PANTHER" id="PTHR43884:SF12">
    <property type="entry name" value="ISOVALERYL-COA DEHYDROGENASE, MITOCHONDRIAL-RELATED"/>
    <property type="match status" value="1"/>
</dbReference>
<dbReference type="GO" id="GO:0003995">
    <property type="term" value="F:acyl-CoA dehydrogenase activity"/>
    <property type="evidence" value="ECO:0007669"/>
    <property type="project" value="InterPro"/>
</dbReference>
<evidence type="ECO:0000256" key="1">
    <source>
        <dbReference type="ARBA" id="ARBA00001974"/>
    </source>
</evidence>
<dbReference type="Gene3D" id="1.20.140.10">
    <property type="entry name" value="Butyryl-CoA Dehydrogenase, subunit A, domain 3"/>
    <property type="match status" value="1"/>
</dbReference>
<feature type="domain" description="Acyl-CoA dehydrogenase/oxidase N-terminal" evidence="9">
    <location>
        <begin position="18"/>
        <end position="130"/>
    </location>
</feature>
<comment type="caution">
    <text evidence="10">The sequence shown here is derived from an EMBL/GenBank/DDBJ whole genome shotgun (WGS) entry which is preliminary data.</text>
</comment>
<dbReference type="GO" id="GO:0050660">
    <property type="term" value="F:flavin adenine dinucleotide binding"/>
    <property type="evidence" value="ECO:0007669"/>
    <property type="project" value="InterPro"/>
</dbReference>
<dbReference type="InterPro" id="IPR009075">
    <property type="entry name" value="AcylCo_DH/oxidase_C"/>
</dbReference>
<dbReference type="Pfam" id="PF00441">
    <property type="entry name" value="Acyl-CoA_dh_1"/>
    <property type="match status" value="1"/>
</dbReference>
<accession>A0A4S3K7R2</accession>
<reference evidence="10 11" key="1">
    <citation type="submission" date="2019-03" db="EMBL/GenBank/DDBJ databases">
        <title>Genomic Encyclopedia of Type Strains, Phase IV (KMG-IV): sequencing the most valuable type-strain genomes for metagenomic binning, comparative biology and taxonomic classification.</title>
        <authorList>
            <person name="Goeker M."/>
        </authorList>
    </citation>
    <scope>NUCLEOTIDE SEQUENCE [LARGE SCALE GENOMIC DNA]</scope>
    <source>
        <strain evidence="10 11">DSM 26377</strain>
    </source>
</reference>
<evidence type="ECO:0000313" key="11">
    <source>
        <dbReference type="Proteomes" id="UP000295341"/>
    </source>
</evidence>
<dbReference type="PIRSF" id="PIRSF016578">
    <property type="entry name" value="HsaA"/>
    <property type="match status" value="1"/>
</dbReference>
<feature type="domain" description="Acyl-CoA dehydrogenase/oxidase C-terminal" evidence="7">
    <location>
        <begin position="241"/>
        <end position="389"/>
    </location>
</feature>
<evidence type="ECO:0000256" key="2">
    <source>
        <dbReference type="ARBA" id="ARBA00009347"/>
    </source>
</evidence>
<dbReference type="InterPro" id="IPR037069">
    <property type="entry name" value="AcylCoA_DH/ox_N_sf"/>
</dbReference>
<feature type="domain" description="Acyl-CoA oxidase/dehydrogenase middle" evidence="8">
    <location>
        <begin position="134"/>
        <end position="229"/>
    </location>
</feature>
<dbReference type="FunFam" id="2.40.110.10:FF:000002">
    <property type="entry name" value="Acyl-CoA dehydrogenase fadE12"/>
    <property type="match status" value="1"/>
</dbReference>
<dbReference type="Pfam" id="PF02771">
    <property type="entry name" value="Acyl-CoA_dh_N"/>
    <property type="match status" value="1"/>
</dbReference>
<evidence type="ECO:0000256" key="6">
    <source>
        <dbReference type="RuleBase" id="RU362125"/>
    </source>
</evidence>
<dbReference type="PROSITE" id="PS00072">
    <property type="entry name" value="ACYL_COA_DH_1"/>
    <property type="match status" value="1"/>
</dbReference>
<dbReference type="SUPFAM" id="SSF56645">
    <property type="entry name" value="Acyl-CoA dehydrogenase NM domain-like"/>
    <property type="match status" value="1"/>
</dbReference>
<evidence type="ECO:0000256" key="3">
    <source>
        <dbReference type="ARBA" id="ARBA00022630"/>
    </source>
</evidence>
<protein>
    <submittedName>
        <fullName evidence="10">Acyl-CoA dehydrogenase</fullName>
    </submittedName>
</protein>
<dbReference type="SUPFAM" id="SSF47203">
    <property type="entry name" value="Acyl-CoA dehydrogenase C-terminal domain-like"/>
    <property type="match status" value="1"/>
</dbReference>
<dbReference type="InterPro" id="IPR046373">
    <property type="entry name" value="Acyl-CoA_Oxase/DH_mid-dom_sf"/>
</dbReference>
<dbReference type="PANTHER" id="PTHR43884">
    <property type="entry name" value="ACYL-COA DEHYDROGENASE"/>
    <property type="match status" value="1"/>
</dbReference>
<comment type="similarity">
    <text evidence="2 6">Belongs to the acyl-CoA dehydrogenase family.</text>
</comment>
<evidence type="ECO:0000313" key="10">
    <source>
        <dbReference type="EMBL" id="TDU31944.1"/>
    </source>
</evidence>
<dbReference type="InterPro" id="IPR006089">
    <property type="entry name" value="Acyl-CoA_DH_CS"/>
</dbReference>
<dbReference type="PROSITE" id="PS00073">
    <property type="entry name" value="ACYL_COA_DH_2"/>
    <property type="match status" value="1"/>
</dbReference>
<dbReference type="InterPro" id="IPR006091">
    <property type="entry name" value="Acyl-CoA_Oxase/DH_mid-dom"/>
</dbReference>
<evidence type="ECO:0000259" key="7">
    <source>
        <dbReference type="Pfam" id="PF00441"/>
    </source>
</evidence>